<protein>
    <submittedName>
        <fullName evidence="2">Uncharacterized protein</fullName>
    </submittedName>
</protein>
<evidence type="ECO:0000313" key="3">
    <source>
        <dbReference type="Proteomes" id="UP000178603"/>
    </source>
</evidence>
<name>A0A1F8ARW1_9BACT</name>
<comment type="caution">
    <text evidence="2">The sequence shown here is derived from an EMBL/GenBank/DDBJ whole genome shotgun (WGS) entry which is preliminary data.</text>
</comment>
<dbReference type="EMBL" id="MGGW01000014">
    <property type="protein sequence ID" value="OGM54496.1"/>
    <property type="molecule type" value="Genomic_DNA"/>
</dbReference>
<feature type="region of interest" description="Disordered" evidence="1">
    <location>
        <begin position="1"/>
        <end position="22"/>
    </location>
</feature>
<evidence type="ECO:0000256" key="1">
    <source>
        <dbReference type="SAM" id="MobiDB-lite"/>
    </source>
</evidence>
<evidence type="ECO:0000313" key="2">
    <source>
        <dbReference type="EMBL" id="OGM54496.1"/>
    </source>
</evidence>
<proteinExistence type="predicted"/>
<dbReference type="AlphaFoldDB" id="A0A1F8ARW1"/>
<feature type="compositionally biased region" description="Low complexity" evidence="1">
    <location>
        <begin position="1"/>
        <end position="14"/>
    </location>
</feature>
<reference evidence="2 3" key="1">
    <citation type="journal article" date="2016" name="Nat. Commun.">
        <title>Thousands of microbial genomes shed light on interconnected biogeochemical processes in an aquifer system.</title>
        <authorList>
            <person name="Anantharaman K."/>
            <person name="Brown C.T."/>
            <person name="Hug L.A."/>
            <person name="Sharon I."/>
            <person name="Castelle C.J."/>
            <person name="Probst A.J."/>
            <person name="Thomas B.C."/>
            <person name="Singh A."/>
            <person name="Wilkins M.J."/>
            <person name="Karaoz U."/>
            <person name="Brodie E.L."/>
            <person name="Williams K.H."/>
            <person name="Hubbard S.S."/>
            <person name="Banfield J.F."/>
        </authorList>
    </citation>
    <scope>NUCLEOTIDE SEQUENCE [LARGE SCALE GENOMIC DNA]</scope>
</reference>
<gene>
    <name evidence="2" type="ORF">A3E44_00335</name>
</gene>
<dbReference type="Proteomes" id="UP000178603">
    <property type="component" value="Unassembled WGS sequence"/>
</dbReference>
<sequence>MGAALAAPPSADSAAKGKSRVADRRRSFKKKFEPTFFPMIDKSWELFSARATFCACKAQFTNSLIGSSQTVPLLEI</sequence>
<organism evidence="2 3">
    <name type="scientific">Candidatus Woesebacteria bacterium RIFCSPHIGHO2_12_FULL_41_24</name>
    <dbReference type="NCBI Taxonomy" id="1802510"/>
    <lineage>
        <taxon>Bacteria</taxon>
        <taxon>Candidatus Woeseibacteriota</taxon>
    </lineage>
</organism>
<accession>A0A1F8ARW1</accession>